<evidence type="ECO:0000256" key="4">
    <source>
        <dbReference type="ARBA" id="ARBA00022807"/>
    </source>
</evidence>
<evidence type="ECO:0000259" key="5">
    <source>
        <dbReference type="PROSITE" id="PS51935"/>
    </source>
</evidence>
<accession>A0ABV8LT65</accession>
<comment type="caution">
    <text evidence="6">The sequence shown here is derived from an EMBL/GenBank/DDBJ whole genome shotgun (WGS) entry which is preliminary data.</text>
</comment>
<comment type="similarity">
    <text evidence="1">Belongs to the peptidase C40 family.</text>
</comment>
<dbReference type="Proteomes" id="UP001595816">
    <property type="component" value="Unassembled WGS sequence"/>
</dbReference>
<organism evidence="6 7">
    <name type="scientific">Hamadaea flava</name>
    <dbReference type="NCBI Taxonomy" id="1742688"/>
    <lineage>
        <taxon>Bacteria</taxon>
        <taxon>Bacillati</taxon>
        <taxon>Actinomycetota</taxon>
        <taxon>Actinomycetes</taxon>
        <taxon>Micromonosporales</taxon>
        <taxon>Micromonosporaceae</taxon>
        <taxon>Hamadaea</taxon>
    </lineage>
</organism>
<gene>
    <name evidence="6" type="ORF">ACFOZ4_26880</name>
</gene>
<dbReference type="InterPro" id="IPR051202">
    <property type="entry name" value="Peptidase_C40"/>
</dbReference>
<dbReference type="EMBL" id="JBHSAY010000015">
    <property type="protein sequence ID" value="MFC4134250.1"/>
    <property type="molecule type" value="Genomic_DNA"/>
</dbReference>
<feature type="domain" description="NlpC/P60" evidence="5">
    <location>
        <begin position="147"/>
        <end position="263"/>
    </location>
</feature>
<reference evidence="7" key="1">
    <citation type="journal article" date="2019" name="Int. J. Syst. Evol. Microbiol.">
        <title>The Global Catalogue of Microorganisms (GCM) 10K type strain sequencing project: providing services to taxonomists for standard genome sequencing and annotation.</title>
        <authorList>
            <consortium name="The Broad Institute Genomics Platform"/>
            <consortium name="The Broad Institute Genome Sequencing Center for Infectious Disease"/>
            <person name="Wu L."/>
            <person name="Ma J."/>
        </authorList>
    </citation>
    <scope>NUCLEOTIDE SEQUENCE [LARGE SCALE GENOMIC DNA]</scope>
    <source>
        <strain evidence="7">CGMCC 4.7289</strain>
    </source>
</reference>
<dbReference type="SUPFAM" id="SSF54001">
    <property type="entry name" value="Cysteine proteinases"/>
    <property type="match status" value="1"/>
</dbReference>
<evidence type="ECO:0000256" key="2">
    <source>
        <dbReference type="ARBA" id="ARBA00022670"/>
    </source>
</evidence>
<keyword evidence="4" id="KW-0788">Thiol protease</keyword>
<name>A0ABV8LT65_9ACTN</name>
<evidence type="ECO:0000313" key="7">
    <source>
        <dbReference type="Proteomes" id="UP001595816"/>
    </source>
</evidence>
<sequence>MAIFRMVASRWERARNLLLGGHRRLFGSWRLLFGSRRRGLVTAGAAAIAAAAVGLPALAAGPGGSPAPSELSLSIAPSAYASVSASASGAASASSSASMSASGTAGLGSAASAAASAATAAAAKAAAPARAAAASAAKRAASAAAASTKAAIVLREVAKLKGSPYVFGATGPRTFDCSGLTQFVYAKIGVKLVNYVPTQLNKAKVVPHAKQRPGDLIFFLSGDFAYHVGIYAGNHKMWDAPTEGQTVGLHEIWDDSYVVGQFY</sequence>
<dbReference type="InterPro" id="IPR000064">
    <property type="entry name" value="NLP_P60_dom"/>
</dbReference>
<dbReference type="RefSeq" id="WP_253761575.1">
    <property type="nucleotide sequence ID" value="NZ_JAMZDZ010000001.1"/>
</dbReference>
<proteinExistence type="inferred from homology"/>
<evidence type="ECO:0000256" key="1">
    <source>
        <dbReference type="ARBA" id="ARBA00007074"/>
    </source>
</evidence>
<dbReference type="PROSITE" id="PS51935">
    <property type="entry name" value="NLPC_P60"/>
    <property type="match status" value="1"/>
</dbReference>
<evidence type="ECO:0000313" key="6">
    <source>
        <dbReference type="EMBL" id="MFC4134250.1"/>
    </source>
</evidence>
<keyword evidence="3" id="KW-0378">Hydrolase</keyword>
<dbReference type="PANTHER" id="PTHR47053">
    <property type="entry name" value="MUREIN DD-ENDOPEPTIDASE MEPH-RELATED"/>
    <property type="match status" value="1"/>
</dbReference>
<dbReference type="PANTHER" id="PTHR47053:SF1">
    <property type="entry name" value="MUREIN DD-ENDOPEPTIDASE MEPH-RELATED"/>
    <property type="match status" value="1"/>
</dbReference>
<keyword evidence="7" id="KW-1185">Reference proteome</keyword>
<keyword evidence="2" id="KW-0645">Protease</keyword>
<protein>
    <submittedName>
        <fullName evidence="6">C40 family peptidase</fullName>
    </submittedName>
</protein>
<dbReference type="Gene3D" id="3.90.1720.10">
    <property type="entry name" value="endopeptidase domain like (from Nostoc punctiforme)"/>
    <property type="match status" value="1"/>
</dbReference>
<evidence type="ECO:0000256" key="3">
    <source>
        <dbReference type="ARBA" id="ARBA00022801"/>
    </source>
</evidence>
<dbReference type="InterPro" id="IPR038765">
    <property type="entry name" value="Papain-like_cys_pep_sf"/>
</dbReference>
<dbReference type="Pfam" id="PF00877">
    <property type="entry name" value="NLPC_P60"/>
    <property type="match status" value="1"/>
</dbReference>